<dbReference type="NCBIfam" id="TIGR01007">
    <property type="entry name" value="eps_fam"/>
    <property type="match status" value="1"/>
</dbReference>
<keyword evidence="2" id="KW-0547">Nucleotide-binding</keyword>
<organism evidence="9 10">
    <name type="scientific">Aureliella helgolandensis</name>
    <dbReference type="NCBI Taxonomy" id="2527968"/>
    <lineage>
        <taxon>Bacteria</taxon>
        <taxon>Pseudomonadati</taxon>
        <taxon>Planctomycetota</taxon>
        <taxon>Planctomycetia</taxon>
        <taxon>Pirellulales</taxon>
        <taxon>Pirellulaceae</taxon>
        <taxon>Aureliella</taxon>
    </lineage>
</organism>
<feature type="region of interest" description="Disordered" evidence="6">
    <location>
        <begin position="285"/>
        <end position="308"/>
    </location>
</feature>
<dbReference type="Gene3D" id="3.40.50.300">
    <property type="entry name" value="P-loop containing nucleotide triphosphate hydrolases"/>
    <property type="match status" value="1"/>
</dbReference>
<dbReference type="Proteomes" id="UP000318017">
    <property type="component" value="Chromosome"/>
</dbReference>
<evidence type="ECO:0000313" key="10">
    <source>
        <dbReference type="Proteomes" id="UP000318017"/>
    </source>
</evidence>
<evidence type="ECO:0000256" key="1">
    <source>
        <dbReference type="ARBA" id="ARBA00022679"/>
    </source>
</evidence>
<dbReference type="EC" id="2.7.10.2" evidence="9"/>
<evidence type="ECO:0000313" key="9">
    <source>
        <dbReference type="EMBL" id="QDV27309.1"/>
    </source>
</evidence>
<keyword evidence="5" id="KW-0829">Tyrosine-protein kinase</keyword>
<evidence type="ECO:0000256" key="7">
    <source>
        <dbReference type="SAM" id="Phobius"/>
    </source>
</evidence>
<evidence type="ECO:0000259" key="8">
    <source>
        <dbReference type="Pfam" id="PF13614"/>
    </source>
</evidence>
<keyword evidence="7" id="KW-0472">Membrane</keyword>
<keyword evidence="3 9" id="KW-0418">Kinase</keyword>
<dbReference type="CDD" id="cd05387">
    <property type="entry name" value="BY-kinase"/>
    <property type="match status" value="1"/>
</dbReference>
<dbReference type="AlphaFoldDB" id="A0A518GFD7"/>
<sequence length="783" mass="84991">MVTDRVNGTNGQRTNAQQQIVVARPVKGGPEPSGPNLSAALGSLRRWWWIGLPLGVLLGVAGAVAGWLAMVPKYAASAYLRIDSDNRPLLFETVDQAGGGVSGFKLYKSTQQQIMLTPFVLNAALRDGELSSLPIIAQHDDPVSWLQEKLEVTFPGDGEVMQVTLETQSPADCVKIVNGVVDAYMKEVVGNERSQRRQRLESLEIVHAEAESKVRIKRAELKSLATLLGTGDAESLTVAQQNALQQYGLMQEKLSTIQFALMQAEGEMKLASEFDQRLRTQAAELAADSQSEEGGLVAAREPQSDVSESLLRTPDVLRLEDDIARIQSQLTVMRASVGPGHPSARALTVELEARQELLDKRREYAREAALESLAKTNAESMLPLGQQQSATNRTPLGALTQQDLISRASHIEVLKQQEALLQEKVDVLSDETRKLGQSSIDVELMRAEIAGLEDVLQHVGGEIERTSIELKTASRIKLLSSADRAIAPDLKKRFAVAGAGGGLGLLLPLVLLVGWDLTRRKVDNLEGVSHSLSLSTFGTVPMVDRDPLVSPGQAKKGRDYQRAVELAEAIDSVAAMVLHRAAVEKRQVFMVSSALAGEGKSTISCQLSRSLAKSGKRVLLVDFDLRRPSLHSYLELSEGPGVSELLHGSTKLTHAIQETTTRNLHVITAGGELCSVTECESDGSLAALLNKLRSHYDLVIIDTPPVLPVIDARVIGKYTDGVIFTLVRDRSRLPNAARACDLLKSYGIAVLGTVVIGGRSTGYQGYYAYQNRSVERKPKLIEN</sequence>
<proteinExistence type="predicted"/>
<keyword evidence="10" id="KW-1185">Reference proteome</keyword>
<protein>
    <submittedName>
        <fullName evidence="9">Tyrosine-protein kinase YwqD</fullName>
        <ecNumber evidence="9">2.7.10.2</ecNumber>
    </submittedName>
</protein>
<dbReference type="SUPFAM" id="SSF52540">
    <property type="entry name" value="P-loop containing nucleoside triphosphate hydrolases"/>
    <property type="match status" value="1"/>
</dbReference>
<keyword evidence="1 9" id="KW-0808">Transferase</keyword>
<evidence type="ECO:0000256" key="2">
    <source>
        <dbReference type="ARBA" id="ARBA00022741"/>
    </source>
</evidence>
<feature type="domain" description="AAA" evidence="8">
    <location>
        <begin position="593"/>
        <end position="712"/>
    </location>
</feature>
<dbReference type="OrthoDB" id="9775724at2"/>
<dbReference type="PANTHER" id="PTHR32309">
    <property type="entry name" value="TYROSINE-PROTEIN KINASE"/>
    <property type="match status" value="1"/>
</dbReference>
<dbReference type="KEGG" id="ahel:Q31a_56970"/>
<dbReference type="RefSeq" id="WP_145084519.1">
    <property type="nucleotide sequence ID" value="NZ_CP036298.1"/>
</dbReference>
<dbReference type="InterPro" id="IPR005702">
    <property type="entry name" value="Wzc-like_C"/>
</dbReference>
<reference evidence="9 10" key="1">
    <citation type="submission" date="2019-02" db="EMBL/GenBank/DDBJ databases">
        <title>Deep-cultivation of Planctomycetes and their phenomic and genomic characterization uncovers novel biology.</title>
        <authorList>
            <person name="Wiegand S."/>
            <person name="Jogler M."/>
            <person name="Boedeker C."/>
            <person name="Pinto D."/>
            <person name="Vollmers J."/>
            <person name="Rivas-Marin E."/>
            <person name="Kohn T."/>
            <person name="Peeters S.H."/>
            <person name="Heuer A."/>
            <person name="Rast P."/>
            <person name="Oberbeckmann S."/>
            <person name="Bunk B."/>
            <person name="Jeske O."/>
            <person name="Meyerdierks A."/>
            <person name="Storesund J.E."/>
            <person name="Kallscheuer N."/>
            <person name="Luecker S."/>
            <person name="Lage O.M."/>
            <person name="Pohl T."/>
            <person name="Merkel B.J."/>
            <person name="Hornburger P."/>
            <person name="Mueller R.-W."/>
            <person name="Bruemmer F."/>
            <person name="Labrenz M."/>
            <person name="Spormann A.M."/>
            <person name="Op den Camp H."/>
            <person name="Overmann J."/>
            <person name="Amann R."/>
            <person name="Jetten M.S.M."/>
            <person name="Mascher T."/>
            <person name="Medema M.H."/>
            <person name="Devos D.P."/>
            <person name="Kaster A.-K."/>
            <person name="Ovreas L."/>
            <person name="Rohde M."/>
            <person name="Galperin M.Y."/>
            <person name="Jogler C."/>
        </authorList>
    </citation>
    <scope>NUCLEOTIDE SEQUENCE [LARGE SCALE GENOMIC DNA]</scope>
    <source>
        <strain evidence="9 10">Q31a</strain>
    </source>
</reference>
<dbReference type="InterPro" id="IPR027417">
    <property type="entry name" value="P-loop_NTPase"/>
</dbReference>
<evidence type="ECO:0000256" key="4">
    <source>
        <dbReference type="ARBA" id="ARBA00022840"/>
    </source>
</evidence>
<gene>
    <name evidence="9" type="primary">ywqD_2</name>
    <name evidence="9" type="ORF">Q31a_56970</name>
</gene>
<dbReference type="Pfam" id="PF13614">
    <property type="entry name" value="AAA_31"/>
    <property type="match status" value="1"/>
</dbReference>
<dbReference type="PANTHER" id="PTHR32309:SF31">
    <property type="entry name" value="CAPSULAR EXOPOLYSACCHARIDE FAMILY"/>
    <property type="match status" value="1"/>
</dbReference>
<evidence type="ECO:0000256" key="5">
    <source>
        <dbReference type="ARBA" id="ARBA00023137"/>
    </source>
</evidence>
<dbReference type="GO" id="GO:0005524">
    <property type="term" value="F:ATP binding"/>
    <property type="evidence" value="ECO:0007669"/>
    <property type="project" value="UniProtKB-KW"/>
</dbReference>
<accession>A0A518GFD7</accession>
<keyword evidence="7" id="KW-1133">Transmembrane helix</keyword>
<keyword evidence="4" id="KW-0067">ATP-binding</keyword>
<name>A0A518GFD7_9BACT</name>
<keyword evidence="7" id="KW-0812">Transmembrane</keyword>
<evidence type="ECO:0000256" key="3">
    <source>
        <dbReference type="ARBA" id="ARBA00022777"/>
    </source>
</evidence>
<dbReference type="GO" id="GO:0004715">
    <property type="term" value="F:non-membrane spanning protein tyrosine kinase activity"/>
    <property type="evidence" value="ECO:0007669"/>
    <property type="project" value="UniProtKB-EC"/>
</dbReference>
<dbReference type="InterPro" id="IPR025669">
    <property type="entry name" value="AAA_dom"/>
</dbReference>
<dbReference type="InterPro" id="IPR050445">
    <property type="entry name" value="Bact_polysacc_biosynth/exp"/>
</dbReference>
<dbReference type="EMBL" id="CP036298">
    <property type="protein sequence ID" value="QDV27309.1"/>
    <property type="molecule type" value="Genomic_DNA"/>
</dbReference>
<feature type="transmembrane region" description="Helical" evidence="7">
    <location>
        <begin position="47"/>
        <end position="71"/>
    </location>
</feature>
<evidence type="ECO:0000256" key="6">
    <source>
        <dbReference type="SAM" id="MobiDB-lite"/>
    </source>
</evidence>